<evidence type="ECO:0000313" key="2">
    <source>
        <dbReference type="Proteomes" id="UP000429607"/>
    </source>
</evidence>
<proteinExistence type="predicted"/>
<reference evidence="1 2" key="1">
    <citation type="submission" date="2018-09" db="EMBL/GenBank/DDBJ databases">
        <title>Genomic investigation of the strawberry pathogen Phytophthora fragariae indicates pathogenicity is determined by transcriptional variation in three key races.</title>
        <authorList>
            <person name="Adams T.M."/>
            <person name="Armitage A.D."/>
            <person name="Sobczyk M.K."/>
            <person name="Bates H.J."/>
            <person name="Dunwell J.M."/>
            <person name="Nellist C.F."/>
            <person name="Harrison R.J."/>
        </authorList>
    </citation>
    <scope>NUCLEOTIDE SEQUENCE [LARGE SCALE GENOMIC DNA]</scope>
    <source>
        <strain evidence="1 2">SCRP249</strain>
    </source>
</reference>
<gene>
    <name evidence="1" type="ORF">PR001_g7933</name>
</gene>
<evidence type="ECO:0000313" key="1">
    <source>
        <dbReference type="EMBL" id="KAE9038495.1"/>
    </source>
</evidence>
<comment type="caution">
    <text evidence="1">The sequence shown here is derived from an EMBL/GenBank/DDBJ whole genome shotgun (WGS) entry which is preliminary data.</text>
</comment>
<name>A0A6A3N4A8_9STRA</name>
<dbReference type="AlphaFoldDB" id="A0A6A3N4A8"/>
<accession>A0A6A3N4A8</accession>
<protein>
    <submittedName>
        <fullName evidence="1">Uncharacterized protein</fullName>
    </submittedName>
</protein>
<dbReference type="EMBL" id="QXFV01000407">
    <property type="protein sequence ID" value="KAE9038495.1"/>
    <property type="molecule type" value="Genomic_DNA"/>
</dbReference>
<organism evidence="1 2">
    <name type="scientific">Phytophthora rubi</name>
    <dbReference type="NCBI Taxonomy" id="129364"/>
    <lineage>
        <taxon>Eukaryota</taxon>
        <taxon>Sar</taxon>
        <taxon>Stramenopiles</taxon>
        <taxon>Oomycota</taxon>
        <taxon>Peronosporomycetes</taxon>
        <taxon>Peronosporales</taxon>
        <taxon>Peronosporaceae</taxon>
        <taxon>Phytophthora</taxon>
    </lineage>
</organism>
<dbReference type="Proteomes" id="UP000429607">
    <property type="component" value="Unassembled WGS sequence"/>
</dbReference>
<sequence length="149" mass="16824">MTPVAPFDREEICILGRAQARALIQREVDPYLADQISDVAMVIMLINVLFPVLPTRPGWLFPRIALAGRRQYTAQDYCVDLITEDNVRALLDSRPCEVLEGTDNAISFEVDVGGLLGIAIQRYRTHEPDSLQSYWESTHFFVITPAMIT</sequence>